<dbReference type="InterPro" id="IPR020133">
    <property type="entry name" value="DEPP"/>
</dbReference>
<gene>
    <name evidence="1" type="ORF">ATANTOWER_020783</name>
</gene>
<reference evidence="1 2" key="1">
    <citation type="submission" date="2021-07" db="EMBL/GenBank/DDBJ databases">
        <authorList>
            <person name="Palmer J.M."/>
        </authorList>
    </citation>
    <scope>NUCLEOTIDE SEQUENCE [LARGE SCALE GENOMIC DNA]</scope>
    <source>
        <strain evidence="1 2">AT_MEX2019</strain>
        <tissue evidence="1">Muscle</tissue>
    </source>
</reference>
<dbReference type="PANTHER" id="PTHR15426">
    <property type="entry name" value="PROTEIN DEPP1"/>
    <property type="match status" value="1"/>
</dbReference>
<keyword evidence="2" id="KW-1185">Reference proteome</keyword>
<organism evidence="1 2">
    <name type="scientific">Ataeniobius toweri</name>
    <dbReference type="NCBI Taxonomy" id="208326"/>
    <lineage>
        <taxon>Eukaryota</taxon>
        <taxon>Metazoa</taxon>
        <taxon>Chordata</taxon>
        <taxon>Craniata</taxon>
        <taxon>Vertebrata</taxon>
        <taxon>Euteleostomi</taxon>
        <taxon>Actinopterygii</taxon>
        <taxon>Neopterygii</taxon>
        <taxon>Teleostei</taxon>
        <taxon>Neoteleostei</taxon>
        <taxon>Acanthomorphata</taxon>
        <taxon>Ovalentaria</taxon>
        <taxon>Atherinomorphae</taxon>
        <taxon>Cyprinodontiformes</taxon>
        <taxon>Goodeidae</taxon>
        <taxon>Ataeniobius</taxon>
    </lineage>
</organism>
<dbReference type="Proteomes" id="UP001345963">
    <property type="component" value="Unassembled WGS sequence"/>
</dbReference>
<evidence type="ECO:0000313" key="2">
    <source>
        <dbReference type="Proteomes" id="UP001345963"/>
    </source>
</evidence>
<dbReference type="EMBL" id="JAHUTI010043764">
    <property type="protein sequence ID" value="MED6246616.1"/>
    <property type="molecule type" value="Genomic_DNA"/>
</dbReference>
<name>A0ABU7B9H6_9TELE</name>
<sequence length="251" mass="28255">MRPRSRLLSKRRVMLPTIREGMEEMVKDLTEANTFHFADNSQGVHSEDYFLSICHLARPTFPARDVFSQNYQARQQEAVQQRLIGSALSHGSDFLQMEEKKLTGELLCCNSDPLEYLYGNQKNLLALSGRVRKAFVEGRMVGQQSDIVEGQARRRANSIPHTSNTDLPFQHTSNCTEILSEANTSAASCSPRHSSPTSETRRVCLVDKGAEGERLNPVTQQSLISQWISDCRSAWREARLRACMLPAIAEV</sequence>
<protein>
    <submittedName>
        <fullName evidence="1">Uncharacterized protein</fullName>
    </submittedName>
</protein>
<dbReference type="PANTHER" id="PTHR15426:SF6">
    <property type="entry name" value="PROTEIN DEPP1"/>
    <property type="match status" value="1"/>
</dbReference>
<evidence type="ECO:0000313" key="1">
    <source>
        <dbReference type="EMBL" id="MED6246616.1"/>
    </source>
</evidence>
<accession>A0ABU7B9H6</accession>
<comment type="caution">
    <text evidence="1">The sequence shown here is derived from an EMBL/GenBank/DDBJ whole genome shotgun (WGS) entry which is preliminary data.</text>
</comment>
<proteinExistence type="predicted"/>